<name>A0ABT5YPT7_9PROT</name>
<dbReference type="RefSeq" id="WP_275823600.1">
    <property type="nucleotide sequence ID" value="NZ_JARHUD010000007.1"/>
</dbReference>
<evidence type="ECO:0000313" key="3">
    <source>
        <dbReference type="Proteomes" id="UP001215503"/>
    </source>
</evidence>
<dbReference type="Pfam" id="PF00501">
    <property type="entry name" value="AMP-binding"/>
    <property type="match status" value="1"/>
</dbReference>
<sequence length="246" mass="26506">MDFLGRTTSAPDLVQAGRALAAGLVEVVPGGLGHGDRVAVLLPNSPTQIELLIAADCLGLRLLVLDPREEEAELATRLAERPPTLLVTSNPTPLFDKVLRLLRACPADMPVAVDRLTDLLPFPRNLIAPLLRGGGLATLPPDPRFLRYAFLKKRQPFEGEPRGMTALEGLVMEWDAACLQTEIAAAAAPQRPDERWLLTAPLADARSFAAVLRGLEAGARVLLSPRLDRKSLTKIGQQAGSDREVP</sequence>
<dbReference type="EMBL" id="JARHUD010000007">
    <property type="protein sequence ID" value="MDF2096843.1"/>
    <property type="molecule type" value="Genomic_DNA"/>
</dbReference>
<proteinExistence type="predicted"/>
<keyword evidence="3" id="KW-1185">Reference proteome</keyword>
<comment type="caution">
    <text evidence="2">The sequence shown here is derived from an EMBL/GenBank/DDBJ whole genome shotgun (WGS) entry which is preliminary data.</text>
</comment>
<accession>A0ABT5YPT7</accession>
<evidence type="ECO:0000259" key="1">
    <source>
        <dbReference type="Pfam" id="PF00501"/>
    </source>
</evidence>
<dbReference type="InterPro" id="IPR042099">
    <property type="entry name" value="ANL_N_sf"/>
</dbReference>
<feature type="domain" description="AMP-dependent synthetase/ligase" evidence="1">
    <location>
        <begin position="6"/>
        <end position="93"/>
    </location>
</feature>
<gene>
    <name evidence="2" type="ORF">P2G67_12745</name>
</gene>
<dbReference type="Proteomes" id="UP001215503">
    <property type="component" value="Unassembled WGS sequence"/>
</dbReference>
<dbReference type="Gene3D" id="3.40.50.12780">
    <property type="entry name" value="N-terminal domain of ligase-like"/>
    <property type="match status" value="1"/>
</dbReference>
<organism evidence="2 3">
    <name type="scientific">Aquibaculum arenosum</name>
    <dbReference type="NCBI Taxonomy" id="3032591"/>
    <lineage>
        <taxon>Bacteria</taxon>
        <taxon>Pseudomonadati</taxon>
        <taxon>Pseudomonadota</taxon>
        <taxon>Alphaproteobacteria</taxon>
        <taxon>Rhodospirillales</taxon>
        <taxon>Rhodovibrionaceae</taxon>
        <taxon>Aquibaculum</taxon>
    </lineage>
</organism>
<evidence type="ECO:0000313" key="2">
    <source>
        <dbReference type="EMBL" id="MDF2096843.1"/>
    </source>
</evidence>
<protein>
    <submittedName>
        <fullName evidence="2">AMP-binding protein</fullName>
    </submittedName>
</protein>
<dbReference type="SUPFAM" id="SSF56801">
    <property type="entry name" value="Acetyl-CoA synthetase-like"/>
    <property type="match status" value="1"/>
</dbReference>
<reference evidence="2 3" key="1">
    <citation type="submission" date="2023-03" db="EMBL/GenBank/DDBJ databases">
        <title>Fodinicurvata sp. CAU 1616 isolated from sea sendiment.</title>
        <authorList>
            <person name="Kim W."/>
        </authorList>
    </citation>
    <scope>NUCLEOTIDE SEQUENCE [LARGE SCALE GENOMIC DNA]</scope>
    <source>
        <strain evidence="2 3">CAU 1616</strain>
    </source>
</reference>
<dbReference type="InterPro" id="IPR000873">
    <property type="entry name" value="AMP-dep_synth/lig_dom"/>
</dbReference>